<dbReference type="GO" id="GO:0006897">
    <property type="term" value="P:endocytosis"/>
    <property type="evidence" value="ECO:0007669"/>
    <property type="project" value="UniProtKB-KW"/>
</dbReference>
<reference evidence="14" key="2">
    <citation type="submission" date="2023-05" db="EMBL/GenBank/DDBJ databases">
        <authorList>
            <consortium name="Lawrence Berkeley National Laboratory"/>
            <person name="Steindorff A."/>
            <person name="Hensen N."/>
            <person name="Bonometti L."/>
            <person name="Westerberg I."/>
            <person name="Brannstrom I.O."/>
            <person name="Guillou S."/>
            <person name="Cros-Aarteil S."/>
            <person name="Calhoun S."/>
            <person name="Haridas S."/>
            <person name="Kuo A."/>
            <person name="Mondo S."/>
            <person name="Pangilinan J."/>
            <person name="Riley R."/>
            <person name="Labutti K."/>
            <person name="Andreopoulos B."/>
            <person name="Lipzen A."/>
            <person name="Chen C."/>
            <person name="Yanf M."/>
            <person name="Daum C."/>
            <person name="Ng V."/>
            <person name="Clum A."/>
            <person name="Ohm R."/>
            <person name="Martin F."/>
            <person name="Silar P."/>
            <person name="Natvig D."/>
            <person name="Lalanne C."/>
            <person name="Gautier V."/>
            <person name="Ament-Velasquez S.L."/>
            <person name="Kruys A."/>
            <person name="Hutchinson M.I."/>
            <person name="Powell A.J."/>
            <person name="Barry K."/>
            <person name="Miller A.N."/>
            <person name="Grigoriev I.V."/>
            <person name="Debuchy R."/>
            <person name="Gladieux P."/>
            <person name="Thoren M.H."/>
            <person name="Johannesson H."/>
        </authorList>
    </citation>
    <scope>NUCLEOTIDE SEQUENCE</scope>
    <source>
        <strain evidence="14">CBS 892.96</strain>
    </source>
</reference>
<dbReference type="AlphaFoldDB" id="A0AAN6W7H5"/>
<dbReference type="GO" id="GO:0030125">
    <property type="term" value="C:clathrin vesicle coat"/>
    <property type="evidence" value="ECO:0007669"/>
    <property type="project" value="TreeGrafter"/>
</dbReference>
<feature type="domain" description="ENTH" evidence="13">
    <location>
        <begin position="10"/>
        <end position="160"/>
    </location>
</feature>
<dbReference type="GO" id="GO:0030276">
    <property type="term" value="F:clathrin binding"/>
    <property type="evidence" value="ECO:0007669"/>
    <property type="project" value="TreeGrafter"/>
</dbReference>
<dbReference type="Pfam" id="PF01417">
    <property type="entry name" value="ENTH"/>
    <property type="match status" value="2"/>
</dbReference>
<evidence type="ECO:0000256" key="2">
    <source>
        <dbReference type="ARBA" id="ARBA00004496"/>
    </source>
</evidence>
<evidence type="ECO:0000256" key="3">
    <source>
        <dbReference type="ARBA" id="ARBA00010130"/>
    </source>
</evidence>
<dbReference type="GO" id="GO:0005543">
    <property type="term" value="F:phospholipid binding"/>
    <property type="evidence" value="ECO:0007669"/>
    <property type="project" value="TreeGrafter"/>
</dbReference>
<dbReference type="PROSITE" id="PS50942">
    <property type="entry name" value="ENTH"/>
    <property type="match status" value="1"/>
</dbReference>
<evidence type="ECO:0000256" key="12">
    <source>
        <dbReference type="SAM" id="MobiDB-lite"/>
    </source>
</evidence>
<evidence type="ECO:0000256" key="4">
    <source>
        <dbReference type="ARBA" id="ARBA00022490"/>
    </source>
</evidence>
<sequence>MSKVIRSVKNVTKGYSSVQVKVREATSNDPWGPTGTQMSEIAQLTYNSCLQVQPFADAARNPPVRSTEFYEIMDMLDKRLNDKGKNWRHVLKALKVMDYCLHEGSELVVTWAKQNIFIIKTLREFIYIDEEGKDVGANVRIAAKELSALIADEERLRAERTDRRIWKSRVNGLDEYAPQQSREERQQPRRERRQPTEEEDAEYKLAIEASKFQEEEDRKKRESRNADDDDDDLAKAIKLSKEEEERRRRELESTNAAALFDDTPTPTAQPQFTGFNQGYQQGSAVDFFANPIEQNQMQMQPTGYVQNAYTGYGVQQPQPTGYQNGFQNGFGQQPNAFDPYGQQQQHQQQAFQPQPTGYNPYLQQQQQQQQQFLTPQIQESTLQPGSNNPWASNHGTGLQSLKPTPTGSNNPFAQRPSSAFKATSSLGSLPEQKTLSTFSSFTSQPVSQSQPQFQSQPSFQIQQPQQPQQQPQQPQREMTEHEARLNALLSTGEGLDTFGNTGNLRIPAQHTAPGVFVNSAGAGLGRVTADATGNNPFLRQQFTGMPTVSYGAGGQQMPAATGPGAFGGVGGGVNNPFAQRQQQQQQGQGDLIQF</sequence>
<keyword evidence="9" id="KW-0832">Ubl conjugation</keyword>
<feature type="region of interest" description="Disordered" evidence="12">
    <location>
        <begin position="315"/>
        <end position="480"/>
    </location>
</feature>
<feature type="compositionally biased region" description="Polar residues" evidence="12">
    <location>
        <begin position="372"/>
        <end position="437"/>
    </location>
</feature>
<dbReference type="InterPro" id="IPR008942">
    <property type="entry name" value="ENTH_VHS"/>
</dbReference>
<protein>
    <submittedName>
        <fullName evidence="14">Epsin-like protein ent1/2</fullName>
    </submittedName>
</protein>
<dbReference type="PROSITE" id="PS50330">
    <property type="entry name" value="UIM"/>
    <property type="match status" value="2"/>
</dbReference>
<evidence type="ECO:0000256" key="11">
    <source>
        <dbReference type="ARBA" id="ARBA00023136"/>
    </source>
</evidence>
<evidence type="ECO:0000256" key="8">
    <source>
        <dbReference type="ARBA" id="ARBA00022737"/>
    </source>
</evidence>
<dbReference type="EMBL" id="MU866184">
    <property type="protein sequence ID" value="KAK4176804.1"/>
    <property type="molecule type" value="Genomic_DNA"/>
</dbReference>
<dbReference type="Gene3D" id="1.25.40.90">
    <property type="match status" value="1"/>
</dbReference>
<comment type="caution">
    <text evidence="14">The sequence shown here is derived from an EMBL/GenBank/DDBJ whole genome shotgun (WGS) entry which is preliminary data.</text>
</comment>
<dbReference type="InterPro" id="IPR013182">
    <property type="entry name" value="DUF1720"/>
</dbReference>
<dbReference type="FunFam" id="1.25.40.90:FF:000010">
    <property type="entry name" value="EH domain binding protein"/>
    <property type="match status" value="1"/>
</dbReference>
<keyword evidence="6" id="KW-0597">Phosphoprotein</keyword>
<evidence type="ECO:0000313" key="15">
    <source>
        <dbReference type="Proteomes" id="UP001302321"/>
    </source>
</evidence>
<reference evidence="14" key="1">
    <citation type="journal article" date="2023" name="Mol. Phylogenet. Evol.">
        <title>Genome-scale phylogeny and comparative genomics of the fungal order Sordariales.</title>
        <authorList>
            <person name="Hensen N."/>
            <person name="Bonometti L."/>
            <person name="Westerberg I."/>
            <person name="Brannstrom I.O."/>
            <person name="Guillou S."/>
            <person name="Cros-Aarteil S."/>
            <person name="Calhoun S."/>
            <person name="Haridas S."/>
            <person name="Kuo A."/>
            <person name="Mondo S."/>
            <person name="Pangilinan J."/>
            <person name="Riley R."/>
            <person name="LaButti K."/>
            <person name="Andreopoulos B."/>
            <person name="Lipzen A."/>
            <person name="Chen C."/>
            <person name="Yan M."/>
            <person name="Daum C."/>
            <person name="Ng V."/>
            <person name="Clum A."/>
            <person name="Steindorff A."/>
            <person name="Ohm R.A."/>
            <person name="Martin F."/>
            <person name="Silar P."/>
            <person name="Natvig D.O."/>
            <person name="Lalanne C."/>
            <person name="Gautier V."/>
            <person name="Ament-Velasquez S.L."/>
            <person name="Kruys A."/>
            <person name="Hutchinson M.I."/>
            <person name="Powell A.J."/>
            <person name="Barry K."/>
            <person name="Miller A.N."/>
            <person name="Grigoriev I.V."/>
            <person name="Debuchy R."/>
            <person name="Gladieux P."/>
            <person name="Hiltunen Thoren M."/>
            <person name="Johannesson H."/>
        </authorList>
    </citation>
    <scope>NUCLEOTIDE SEQUENCE</scope>
    <source>
        <strain evidence="14">CBS 892.96</strain>
    </source>
</reference>
<dbReference type="PANTHER" id="PTHR12276:SF110">
    <property type="entry name" value="EPSIN-1-RELATED"/>
    <property type="match status" value="1"/>
</dbReference>
<keyword evidence="5" id="KW-1017">Isopeptide bond</keyword>
<dbReference type="GO" id="GO:0070530">
    <property type="term" value="F:K63-linked polyubiquitin modification-dependent protein binding"/>
    <property type="evidence" value="ECO:0007669"/>
    <property type="project" value="UniProtKB-ARBA"/>
</dbReference>
<keyword evidence="8" id="KW-0677">Repeat</keyword>
<keyword evidence="7" id="KW-0254">Endocytosis</keyword>
<evidence type="ECO:0000256" key="5">
    <source>
        <dbReference type="ARBA" id="ARBA00022499"/>
    </source>
</evidence>
<proteinExistence type="inferred from homology"/>
<keyword evidence="15" id="KW-1185">Reference proteome</keyword>
<evidence type="ECO:0000259" key="13">
    <source>
        <dbReference type="PROSITE" id="PS50942"/>
    </source>
</evidence>
<dbReference type="InterPro" id="IPR003903">
    <property type="entry name" value="UIM_dom"/>
</dbReference>
<dbReference type="GO" id="GO:0007015">
    <property type="term" value="P:actin filament organization"/>
    <property type="evidence" value="ECO:0007669"/>
    <property type="project" value="TreeGrafter"/>
</dbReference>
<feature type="compositionally biased region" description="Low complexity" evidence="12">
    <location>
        <begin position="321"/>
        <end position="333"/>
    </location>
</feature>
<feature type="compositionally biased region" description="Basic and acidic residues" evidence="12">
    <location>
        <begin position="233"/>
        <end position="252"/>
    </location>
</feature>
<comment type="subcellular location">
    <subcellularLocation>
        <location evidence="2">Cytoplasm</location>
    </subcellularLocation>
    <subcellularLocation>
        <location evidence="1">Membrane</location>
        <topology evidence="1">Peripheral membrane protein</topology>
    </subcellularLocation>
</comment>
<evidence type="ECO:0000313" key="14">
    <source>
        <dbReference type="EMBL" id="KAK4176804.1"/>
    </source>
</evidence>
<dbReference type="SUPFAM" id="SSF48464">
    <property type="entry name" value="ENTH/VHS domain"/>
    <property type="match status" value="1"/>
</dbReference>
<feature type="region of interest" description="Disordered" evidence="12">
    <location>
        <begin position="175"/>
        <end position="266"/>
    </location>
</feature>
<dbReference type="PANTHER" id="PTHR12276">
    <property type="entry name" value="EPSIN/ENT-RELATED"/>
    <property type="match status" value="1"/>
</dbReference>
<dbReference type="GO" id="GO:0005768">
    <property type="term" value="C:endosome"/>
    <property type="evidence" value="ECO:0007669"/>
    <property type="project" value="TreeGrafter"/>
</dbReference>
<feature type="compositionally biased region" description="Low complexity" evidence="12">
    <location>
        <begin position="574"/>
        <end position="594"/>
    </location>
</feature>
<keyword evidence="10" id="KW-0446">Lipid-binding</keyword>
<dbReference type="SMART" id="SM00273">
    <property type="entry name" value="ENTH"/>
    <property type="match status" value="1"/>
</dbReference>
<evidence type="ECO:0000256" key="10">
    <source>
        <dbReference type="ARBA" id="ARBA00023121"/>
    </source>
</evidence>
<dbReference type="InterPro" id="IPR013809">
    <property type="entry name" value="ENTH"/>
</dbReference>
<dbReference type="Pfam" id="PF08226">
    <property type="entry name" value="DUF1720"/>
    <property type="match status" value="1"/>
</dbReference>
<dbReference type="SMART" id="SM00726">
    <property type="entry name" value="UIM"/>
    <property type="match status" value="2"/>
</dbReference>
<dbReference type="CDD" id="cd16991">
    <property type="entry name" value="ENTH_Ent1_Ent2"/>
    <property type="match status" value="1"/>
</dbReference>
<comment type="similarity">
    <text evidence="3">Belongs to the epsin family.</text>
</comment>
<dbReference type="GO" id="GO:0005886">
    <property type="term" value="C:plasma membrane"/>
    <property type="evidence" value="ECO:0007669"/>
    <property type="project" value="TreeGrafter"/>
</dbReference>
<evidence type="ECO:0000256" key="9">
    <source>
        <dbReference type="ARBA" id="ARBA00022843"/>
    </source>
</evidence>
<feature type="region of interest" description="Disordered" evidence="12">
    <location>
        <begin position="572"/>
        <end position="594"/>
    </location>
</feature>
<dbReference type="Proteomes" id="UP001302321">
    <property type="component" value="Unassembled WGS sequence"/>
</dbReference>
<name>A0AAN6W7H5_9PEZI</name>
<feature type="compositionally biased region" description="Basic and acidic residues" evidence="12">
    <location>
        <begin position="181"/>
        <end position="196"/>
    </location>
</feature>
<feature type="compositionally biased region" description="Low complexity" evidence="12">
    <location>
        <begin position="342"/>
        <end position="354"/>
    </location>
</feature>
<organism evidence="14 15">
    <name type="scientific">Triangularia setosa</name>
    <dbReference type="NCBI Taxonomy" id="2587417"/>
    <lineage>
        <taxon>Eukaryota</taxon>
        <taxon>Fungi</taxon>
        <taxon>Dikarya</taxon>
        <taxon>Ascomycota</taxon>
        <taxon>Pezizomycotina</taxon>
        <taxon>Sordariomycetes</taxon>
        <taxon>Sordariomycetidae</taxon>
        <taxon>Sordariales</taxon>
        <taxon>Podosporaceae</taxon>
        <taxon>Triangularia</taxon>
    </lineage>
</organism>
<keyword evidence="11" id="KW-0472">Membrane</keyword>
<evidence type="ECO:0000256" key="6">
    <source>
        <dbReference type="ARBA" id="ARBA00022553"/>
    </source>
</evidence>
<feature type="compositionally biased region" description="Basic and acidic residues" evidence="12">
    <location>
        <begin position="211"/>
        <end position="226"/>
    </location>
</feature>
<feature type="compositionally biased region" description="Low complexity" evidence="12">
    <location>
        <begin position="438"/>
        <end position="475"/>
    </location>
</feature>
<dbReference type="GO" id="GO:0000147">
    <property type="term" value="P:actin cortical patch assembly"/>
    <property type="evidence" value="ECO:0007669"/>
    <property type="project" value="UniProtKB-ARBA"/>
</dbReference>
<keyword evidence="4" id="KW-0963">Cytoplasm</keyword>
<evidence type="ECO:0000256" key="7">
    <source>
        <dbReference type="ARBA" id="ARBA00022583"/>
    </source>
</evidence>
<gene>
    <name evidence="14" type="ORF">QBC36DRAFT_290137</name>
</gene>
<evidence type="ECO:0000256" key="1">
    <source>
        <dbReference type="ARBA" id="ARBA00004170"/>
    </source>
</evidence>
<accession>A0AAN6W7H5</accession>